<dbReference type="Proteomes" id="UP001177121">
    <property type="component" value="Unassembled WGS sequence"/>
</dbReference>
<keyword evidence="2" id="KW-1185">Reference proteome</keyword>
<sequence length="91" mass="10582">MEEALKQYMMLFKEMNHVINGPDYPGKEKDIQHQKEQIDAYGKQLQQGFSTDYDYDVFADSVIKCAYGDMTLEDLEAVYYGLTTPFFDSTQ</sequence>
<dbReference type="RefSeq" id="WP_213401454.1">
    <property type="nucleotide sequence ID" value="NZ_JAHBMK020000001.1"/>
</dbReference>
<accession>A0ABT9DKF4</accession>
<evidence type="ECO:0000313" key="1">
    <source>
        <dbReference type="EMBL" id="MDO8225187.1"/>
    </source>
</evidence>
<dbReference type="EMBL" id="JAHBMK020000001">
    <property type="protein sequence ID" value="MDO8225187.1"/>
    <property type="molecule type" value="Genomic_DNA"/>
</dbReference>
<organism evidence="1 2">
    <name type="scientific">Bacillus cabrialesii subsp. tritici</name>
    <dbReference type="NCBI Taxonomy" id="2944916"/>
    <lineage>
        <taxon>Bacteria</taxon>
        <taxon>Bacillati</taxon>
        <taxon>Bacillota</taxon>
        <taxon>Bacilli</taxon>
        <taxon>Bacillales</taxon>
        <taxon>Bacillaceae</taxon>
        <taxon>Bacillus</taxon>
        <taxon>Bacillus cabrialesii</taxon>
    </lineage>
</organism>
<evidence type="ECO:0000313" key="2">
    <source>
        <dbReference type="Proteomes" id="UP001177121"/>
    </source>
</evidence>
<proteinExistence type="predicted"/>
<dbReference type="Pfam" id="PF17452">
    <property type="entry name" value="YnfE"/>
    <property type="match status" value="1"/>
</dbReference>
<reference evidence="1" key="1">
    <citation type="submission" date="2023-07" db="EMBL/GenBank/DDBJ databases">
        <title>Biological control against Fusarium languescens, the causal agent of wilt in Jalapeno peppers, by a novel bacterial subspecies: Bacillus cabrialesii subsp. tritici TSO2.</title>
        <authorList>
            <person name="Montoya-Martinez A.C."/>
            <person name="Figueroa-Brambila K.M."/>
            <person name="Escalante-Beltran A."/>
            <person name="Lopez-Montoya N.D."/>
            <person name="Valenzuela-Ruiz V."/>
            <person name="Parra-Cota F.I."/>
            <person name="Estrada Alvarado M.I."/>
            <person name="De Los Santos Villalobos S."/>
        </authorList>
    </citation>
    <scope>NUCLEOTIDE SEQUENCE</scope>
    <source>
        <strain evidence="1">TSO2</strain>
    </source>
</reference>
<name>A0ABT9DKF4_9BACI</name>
<dbReference type="InterPro" id="IPR020302">
    <property type="entry name" value="YnfE-like"/>
</dbReference>
<gene>
    <name evidence="1" type="ORF">KHP33_010020</name>
</gene>
<comment type="caution">
    <text evidence="1">The sequence shown here is derived from an EMBL/GenBank/DDBJ whole genome shotgun (WGS) entry which is preliminary data.</text>
</comment>
<protein>
    <submittedName>
        <fullName evidence="1">YnfE family protein</fullName>
    </submittedName>
</protein>